<evidence type="ECO:0000313" key="2">
    <source>
        <dbReference type="Proteomes" id="UP000460298"/>
    </source>
</evidence>
<gene>
    <name evidence="1" type="ORF">F9K24_22120</name>
</gene>
<sequence length="78" mass="9095">MDSITDTFQWKKQHEMNKWRAQATFLFFAPVTPLRKRIQIDAILFAVFFLTQAAVSPTAEVFTSRDCFLLIFHPSLLT</sequence>
<comment type="caution">
    <text evidence="1">The sequence shown here is derived from an EMBL/GenBank/DDBJ whole genome shotgun (WGS) entry which is preliminary data.</text>
</comment>
<evidence type="ECO:0000313" key="1">
    <source>
        <dbReference type="EMBL" id="KAB2928254.1"/>
    </source>
</evidence>
<name>A0A833GWC8_9LEPT</name>
<proteinExistence type="predicted"/>
<dbReference type="Proteomes" id="UP000460298">
    <property type="component" value="Unassembled WGS sequence"/>
</dbReference>
<accession>A0A833GWC8</accession>
<dbReference type="AlphaFoldDB" id="A0A833GWC8"/>
<organism evidence="1 2">
    <name type="scientific">Leptonema illini</name>
    <dbReference type="NCBI Taxonomy" id="183"/>
    <lineage>
        <taxon>Bacteria</taxon>
        <taxon>Pseudomonadati</taxon>
        <taxon>Spirochaetota</taxon>
        <taxon>Spirochaetia</taxon>
        <taxon>Leptospirales</taxon>
        <taxon>Leptospiraceae</taxon>
        <taxon>Leptonema</taxon>
    </lineage>
</organism>
<reference evidence="1 2" key="1">
    <citation type="submission" date="2019-10" db="EMBL/GenBank/DDBJ databases">
        <title>Extracellular Electron Transfer in a Candidatus Methanoperedens spp. Enrichment Culture.</title>
        <authorList>
            <person name="Berger S."/>
            <person name="Rangel Shaw D."/>
            <person name="Berben T."/>
            <person name="In 'T Zandt M."/>
            <person name="Frank J."/>
            <person name="Reimann J."/>
            <person name="Jetten M.S.M."/>
            <person name="Welte C.U."/>
        </authorList>
    </citation>
    <scope>NUCLEOTIDE SEQUENCE [LARGE SCALE GENOMIC DNA]</scope>
    <source>
        <strain evidence="1">SB12</strain>
    </source>
</reference>
<protein>
    <submittedName>
        <fullName evidence="1">Uncharacterized protein</fullName>
    </submittedName>
</protein>
<dbReference type="EMBL" id="WBUI01000054">
    <property type="protein sequence ID" value="KAB2928254.1"/>
    <property type="molecule type" value="Genomic_DNA"/>
</dbReference>